<evidence type="ECO:0000256" key="3">
    <source>
        <dbReference type="ARBA" id="ARBA00022737"/>
    </source>
</evidence>
<dbReference type="PANTHER" id="PTHR14781">
    <property type="entry name" value="INTRAFLAGELLAR TRANSPORT PROTEIN 56"/>
    <property type="match status" value="1"/>
</dbReference>
<dbReference type="SUPFAM" id="SSF48452">
    <property type="entry name" value="TPR-like"/>
    <property type="match status" value="2"/>
</dbReference>
<keyword evidence="4" id="KW-0802">TPR repeat</keyword>
<evidence type="ECO:0000256" key="2">
    <source>
        <dbReference type="ARBA" id="ARBA00007834"/>
    </source>
</evidence>
<reference evidence="7" key="1">
    <citation type="submission" date="2021-01" db="EMBL/GenBank/DDBJ databases">
        <authorList>
            <person name="Corre E."/>
            <person name="Pelletier E."/>
            <person name="Niang G."/>
            <person name="Scheremetjew M."/>
            <person name="Finn R."/>
            <person name="Kale V."/>
            <person name="Holt S."/>
            <person name="Cochrane G."/>
            <person name="Meng A."/>
            <person name="Brown T."/>
            <person name="Cohen L."/>
        </authorList>
    </citation>
    <scope>NUCLEOTIDE SEQUENCE</scope>
    <source>
        <strain evidence="7">NIES-2562</strain>
    </source>
</reference>
<gene>
    <name evidence="7" type="ORF">PBIL07802_LOCUS2351</name>
</gene>
<comment type="similarity">
    <text evidence="2">Belongs to the IFT56 family.</text>
</comment>
<dbReference type="GO" id="GO:0030992">
    <property type="term" value="C:intraciliary transport particle B"/>
    <property type="evidence" value="ECO:0007669"/>
    <property type="project" value="TreeGrafter"/>
</dbReference>
<name>A0A7S3CXM5_9EUKA</name>
<evidence type="ECO:0000313" key="7">
    <source>
        <dbReference type="EMBL" id="CAE0240197.1"/>
    </source>
</evidence>
<dbReference type="InterPro" id="IPR030511">
    <property type="entry name" value="TTC26"/>
</dbReference>
<dbReference type="GO" id="GO:0036064">
    <property type="term" value="C:ciliary basal body"/>
    <property type="evidence" value="ECO:0007669"/>
    <property type="project" value="TreeGrafter"/>
</dbReference>
<dbReference type="InterPro" id="IPR011990">
    <property type="entry name" value="TPR-like_helical_dom_sf"/>
</dbReference>
<evidence type="ECO:0000256" key="4">
    <source>
        <dbReference type="ARBA" id="ARBA00022803"/>
    </source>
</evidence>
<evidence type="ECO:0000256" key="5">
    <source>
        <dbReference type="ARBA" id="ARBA00023273"/>
    </source>
</evidence>
<keyword evidence="3" id="KW-0677">Repeat</keyword>
<sequence length="581" mass="64761">MLPSRQRMGITQAQKKSRAQGGGGQDITLNFDHLVTSRDYTGALALITTLRQAGDDAVKKEVRAGDVDLWTAYLQFHLGDYEASLKTLRAKREKVKKEEGSGHSDGDAKPHAASSASLSLSIAIVLYYLGKYEEAMIEAKASPQSSRKYRLLLHLSSKLNDDATVTEAFEYLQSKSDEVDNLLSIAAAHFDRYSFSEALDIYKRVLLSTKEAVAVNVFAALCYHLLEYQDVAQEILQQYMQHEKASLFSANLAACIISSERGGKEAERYLLDYLQKNDRTEVECGDLIGHNLAVFRGGSAGQIFVQLCPYMKEAKFNSCVFNLKRGKWADAEETMAQMQPFSAVELNLKGVVLAVAGIEGNRTDKLESAASVFEQIGGSPAEKDTVLGRLCASSALIIRKRAIDALVYMESVKDYCQGEEQFKYNYAIALMSAKRYRDAEDQLRQCHDKSITDSSGYIMMLARCCIMRKSAKDAWELYLTMETSDASFELLRLIASDCYRVASFFYSLKAYDVLERLDPTDEYWEGKRGAAVGVFQQVIAGRETGAVLIEVVSALRASRSDEAARIMKVIRKWAKQEGIEI</sequence>
<dbReference type="GO" id="GO:0120170">
    <property type="term" value="F:intraciliary transport particle B binding"/>
    <property type="evidence" value="ECO:0007669"/>
    <property type="project" value="TreeGrafter"/>
</dbReference>
<evidence type="ECO:0000256" key="6">
    <source>
        <dbReference type="SAM" id="MobiDB-lite"/>
    </source>
</evidence>
<organism evidence="7">
    <name type="scientific">Palpitomonas bilix</name>
    <dbReference type="NCBI Taxonomy" id="652834"/>
    <lineage>
        <taxon>Eukaryota</taxon>
        <taxon>Eukaryota incertae sedis</taxon>
    </lineage>
</organism>
<dbReference type="EMBL" id="HBIB01003703">
    <property type="protein sequence ID" value="CAE0240197.1"/>
    <property type="molecule type" value="Transcribed_RNA"/>
</dbReference>
<dbReference type="GO" id="GO:0035735">
    <property type="term" value="P:intraciliary transport involved in cilium assembly"/>
    <property type="evidence" value="ECO:0007669"/>
    <property type="project" value="TreeGrafter"/>
</dbReference>
<dbReference type="Gene3D" id="1.25.40.10">
    <property type="entry name" value="Tetratricopeptide repeat domain"/>
    <property type="match status" value="1"/>
</dbReference>
<feature type="region of interest" description="Disordered" evidence="6">
    <location>
        <begin position="1"/>
        <end position="24"/>
    </location>
</feature>
<proteinExistence type="inferred from homology"/>
<dbReference type="GO" id="GO:0035720">
    <property type="term" value="P:intraciliary anterograde transport"/>
    <property type="evidence" value="ECO:0007669"/>
    <property type="project" value="TreeGrafter"/>
</dbReference>
<accession>A0A7S3CXM5</accession>
<dbReference type="AlphaFoldDB" id="A0A7S3CXM5"/>
<dbReference type="GO" id="GO:0097546">
    <property type="term" value="C:ciliary base"/>
    <property type="evidence" value="ECO:0007669"/>
    <property type="project" value="TreeGrafter"/>
</dbReference>
<comment type="subcellular location">
    <subcellularLocation>
        <location evidence="1">Cell projection</location>
        <location evidence="1">Cilium</location>
    </subcellularLocation>
</comment>
<evidence type="ECO:0000256" key="1">
    <source>
        <dbReference type="ARBA" id="ARBA00004138"/>
    </source>
</evidence>
<dbReference type="PANTHER" id="PTHR14781:SF0">
    <property type="entry name" value="INTRAFLAGELLAR TRANSPORT PROTEIN 56"/>
    <property type="match status" value="1"/>
</dbReference>
<keyword evidence="5" id="KW-0966">Cell projection</keyword>
<protein>
    <submittedName>
        <fullName evidence="7">Uncharacterized protein</fullName>
    </submittedName>
</protein>